<comment type="caution">
    <text evidence="2">The sequence shown here is derived from an EMBL/GenBank/DDBJ whole genome shotgun (WGS) entry which is preliminary data.</text>
</comment>
<sequence>MTASIFNKIIFISYYMRFSPIILLLILTACQKDDTSNSINTNQVVEEHDVENSTVDFPPIEWVSSLDLNIAISSSDNVDINYLTRSNLDYKPTYSPDGTQIAFFRVEDYGGSSQPENWKTKICVINVDGTGFKELTSGNHTDWNPMWTRDGSNKVIFTRFIGLFPYRTRVYRVDLDDGQEEELISDPSNSEFVYSGLKDGRSLVRRNGDNAEYYLLKPTSDGPIYEKINSPNYFLHKMSISPSENKITYMKVKDFTYGIDAGAVIAFADFDPDLLSISNEREITFYDPNNVTWYPCWNKEENRIIYALISNSNSRIGQILSYELDNNRTSIISKHSSKSYWYPNVKDVVK</sequence>
<accession>A0ABU3A5Y3</accession>
<dbReference type="InterPro" id="IPR011659">
    <property type="entry name" value="WD40"/>
</dbReference>
<proteinExistence type="inferred from homology"/>
<comment type="similarity">
    <text evidence="1">Belongs to the TolB family.</text>
</comment>
<dbReference type="Pfam" id="PF07676">
    <property type="entry name" value="PD40"/>
    <property type="match status" value="1"/>
</dbReference>
<evidence type="ECO:0000256" key="1">
    <source>
        <dbReference type="ARBA" id="ARBA00009820"/>
    </source>
</evidence>
<evidence type="ECO:0008006" key="4">
    <source>
        <dbReference type="Google" id="ProtNLM"/>
    </source>
</evidence>
<gene>
    <name evidence="2" type="ORF">RM706_00920</name>
</gene>
<evidence type="ECO:0000313" key="2">
    <source>
        <dbReference type="EMBL" id="MDT0605569.1"/>
    </source>
</evidence>
<dbReference type="InterPro" id="IPR011042">
    <property type="entry name" value="6-blade_b-propeller_TolB-like"/>
</dbReference>
<dbReference type="PANTHER" id="PTHR36842">
    <property type="entry name" value="PROTEIN TOLB HOMOLOG"/>
    <property type="match status" value="1"/>
</dbReference>
<dbReference type="SUPFAM" id="SSF69304">
    <property type="entry name" value="Tricorn protease N-terminal domain"/>
    <property type="match status" value="1"/>
</dbReference>
<dbReference type="Gene3D" id="2.120.10.30">
    <property type="entry name" value="TolB, C-terminal domain"/>
    <property type="match status" value="1"/>
</dbReference>
<evidence type="ECO:0000313" key="3">
    <source>
        <dbReference type="Proteomes" id="UP001255246"/>
    </source>
</evidence>
<name>A0ABU3A5Y3_9FLAO</name>
<dbReference type="PANTHER" id="PTHR36842:SF1">
    <property type="entry name" value="PROTEIN TOLB"/>
    <property type="match status" value="1"/>
</dbReference>
<dbReference type="EMBL" id="JAVRHR010000001">
    <property type="protein sequence ID" value="MDT0605569.1"/>
    <property type="molecule type" value="Genomic_DNA"/>
</dbReference>
<protein>
    <recommendedName>
        <fullName evidence="4">WD40-like Beta Propeller Repeat</fullName>
    </recommendedName>
</protein>
<organism evidence="2 3">
    <name type="scientific">Croceitalea rosinachiae</name>
    <dbReference type="NCBI Taxonomy" id="3075596"/>
    <lineage>
        <taxon>Bacteria</taxon>
        <taxon>Pseudomonadati</taxon>
        <taxon>Bacteroidota</taxon>
        <taxon>Flavobacteriia</taxon>
        <taxon>Flavobacteriales</taxon>
        <taxon>Flavobacteriaceae</taxon>
        <taxon>Croceitalea</taxon>
    </lineage>
</organism>
<dbReference type="RefSeq" id="WP_311349140.1">
    <property type="nucleotide sequence ID" value="NZ_JAVRHR010000001.1"/>
</dbReference>
<reference evidence="2 3" key="1">
    <citation type="submission" date="2023-09" db="EMBL/GenBank/DDBJ databases">
        <authorList>
            <person name="Rey-Velasco X."/>
        </authorList>
    </citation>
    <scope>NUCLEOTIDE SEQUENCE [LARGE SCALE GENOMIC DNA]</scope>
    <source>
        <strain evidence="2 3">F388</strain>
    </source>
</reference>
<dbReference type="Proteomes" id="UP001255246">
    <property type="component" value="Unassembled WGS sequence"/>
</dbReference>
<keyword evidence="3" id="KW-1185">Reference proteome</keyword>